<evidence type="ECO:0000313" key="5">
    <source>
        <dbReference type="Proteomes" id="UP000053328"/>
    </source>
</evidence>
<keyword evidence="5" id="KW-1185">Reference proteome</keyword>
<evidence type="ECO:0000256" key="1">
    <source>
        <dbReference type="ARBA" id="ARBA00010617"/>
    </source>
</evidence>
<dbReference type="Gene3D" id="1.10.630.10">
    <property type="entry name" value="Cytochrome P450"/>
    <property type="match status" value="1"/>
</dbReference>
<dbReference type="OrthoDB" id="1470350at2759"/>
<dbReference type="GO" id="GO:0005506">
    <property type="term" value="F:iron ion binding"/>
    <property type="evidence" value="ECO:0007669"/>
    <property type="project" value="InterPro"/>
</dbReference>
<keyword evidence="2" id="KW-0560">Oxidoreductase</keyword>
<dbReference type="VEuPathDB" id="FungiDB:PV08_11059"/>
<evidence type="ECO:0000256" key="2">
    <source>
        <dbReference type="ARBA" id="ARBA00023002"/>
    </source>
</evidence>
<sequence>MNTETKLLIMGVVLLLVLVRVLSAIRASSNGPLNKIPGPTIARWTNLRLKWAIITGQRIFYVHELHQRYGPFVRISPTEIAVSDVESFTQIHRIGSGFHKSRWYLDLVDFPRPTLFSMNDPAAHAARRRLLARGFSKSSLRQRWESVVNDRILLTMRKIGEESTAEGHADVLKWFTFMATDISSHLMFGNSQDMVNLGKAGDFLSSFTPERG</sequence>
<dbReference type="GO" id="GO:0020037">
    <property type="term" value="F:heme binding"/>
    <property type="evidence" value="ECO:0007669"/>
    <property type="project" value="InterPro"/>
</dbReference>
<evidence type="ECO:0000313" key="4">
    <source>
        <dbReference type="EMBL" id="KIW10099.1"/>
    </source>
</evidence>
<dbReference type="PANTHER" id="PTHR24305">
    <property type="entry name" value="CYTOCHROME P450"/>
    <property type="match status" value="1"/>
</dbReference>
<dbReference type="InterPro" id="IPR036396">
    <property type="entry name" value="Cyt_P450_sf"/>
</dbReference>
<dbReference type="InterPro" id="IPR001128">
    <property type="entry name" value="Cyt_P450"/>
</dbReference>
<dbReference type="Pfam" id="PF00067">
    <property type="entry name" value="p450"/>
    <property type="match status" value="1"/>
</dbReference>
<feature type="chain" id="PRO_5002239077" description="Cytochrome P450" evidence="3">
    <location>
        <begin position="25"/>
        <end position="212"/>
    </location>
</feature>
<dbReference type="Proteomes" id="UP000053328">
    <property type="component" value="Unassembled WGS sequence"/>
</dbReference>
<dbReference type="AlphaFoldDB" id="A0A0D2BFI1"/>
<dbReference type="InterPro" id="IPR050121">
    <property type="entry name" value="Cytochrome_P450_monoxygenase"/>
</dbReference>
<organism evidence="4 5">
    <name type="scientific">Exophiala spinifera</name>
    <dbReference type="NCBI Taxonomy" id="91928"/>
    <lineage>
        <taxon>Eukaryota</taxon>
        <taxon>Fungi</taxon>
        <taxon>Dikarya</taxon>
        <taxon>Ascomycota</taxon>
        <taxon>Pezizomycotina</taxon>
        <taxon>Eurotiomycetes</taxon>
        <taxon>Chaetothyriomycetidae</taxon>
        <taxon>Chaetothyriales</taxon>
        <taxon>Herpotrichiellaceae</taxon>
        <taxon>Exophiala</taxon>
    </lineage>
</organism>
<dbReference type="PANTHER" id="PTHR24305:SF96">
    <property type="entry name" value="CYTOCHROME P450 MONOOXYGENASE STCB-RELATED"/>
    <property type="match status" value="1"/>
</dbReference>
<protein>
    <recommendedName>
        <fullName evidence="6">Cytochrome P450</fullName>
    </recommendedName>
</protein>
<dbReference type="HOGENOM" id="CLU_001570_14_9_1"/>
<name>A0A0D2BFI1_9EURO</name>
<dbReference type="EMBL" id="KN847500">
    <property type="protein sequence ID" value="KIW10099.1"/>
    <property type="molecule type" value="Genomic_DNA"/>
</dbReference>
<dbReference type="GO" id="GO:0016705">
    <property type="term" value="F:oxidoreductase activity, acting on paired donors, with incorporation or reduction of molecular oxygen"/>
    <property type="evidence" value="ECO:0007669"/>
    <property type="project" value="InterPro"/>
</dbReference>
<dbReference type="RefSeq" id="XP_016230315.1">
    <property type="nucleotide sequence ID" value="XM_016385371.1"/>
</dbReference>
<dbReference type="GeneID" id="27338142"/>
<dbReference type="GO" id="GO:0004497">
    <property type="term" value="F:monooxygenase activity"/>
    <property type="evidence" value="ECO:0007669"/>
    <property type="project" value="InterPro"/>
</dbReference>
<gene>
    <name evidence="4" type="ORF">PV08_11059</name>
</gene>
<keyword evidence="3" id="KW-0732">Signal</keyword>
<dbReference type="SUPFAM" id="SSF48264">
    <property type="entry name" value="Cytochrome P450"/>
    <property type="match status" value="1"/>
</dbReference>
<feature type="signal peptide" evidence="3">
    <location>
        <begin position="1"/>
        <end position="24"/>
    </location>
</feature>
<proteinExistence type="inferred from homology"/>
<accession>A0A0D2BFI1</accession>
<comment type="similarity">
    <text evidence="1">Belongs to the cytochrome P450 family.</text>
</comment>
<evidence type="ECO:0000256" key="3">
    <source>
        <dbReference type="SAM" id="SignalP"/>
    </source>
</evidence>
<dbReference type="STRING" id="91928.A0A0D2BFI1"/>
<reference evidence="4 5" key="1">
    <citation type="submission" date="2015-01" db="EMBL/GenBank/DDBJ databases">
        <title>The Genome Sequence of Exophiala spinifera CBS89968.</title>
        <authorList>
            <consortium name="The Broad Institute Genomics Platform"/>
            <person name="Cuomo C."/>
            <person name="de Hoog S."/>
            <person name="Gorbushina A."/>
            <person name="Stielow B."/>
            <person name="Teixiera M."/>
            <person name="Abouelleil A."/>
            <person name="Chapman S.B."/>
            <person name="Priest M."/>
            <person name="Young S.K."/>
            <person name="Wortman J."/>
            <person name="Nusbaum C."/>
            <person name="Birren B."/>
        </authorList>
    </citation>
    <scope>NUCLEOTIDE SEQUENCE [LARGE SCALE GENOMIC DNA]</scope>
    <source>
        <strain evidence="4 5">CBS 89968</strain>
    </source>
</reference>
<evidence type="ECO:0008006" key="6">
    <source>
        <dbReference type="Google" id="ProtNLM"/>
    </source>
</evidence>